<dbReference type="OrthoDB" id="1937934at2759"/>
<dbReference type="InterPro" id="IPR036612">
    <property type="entry name" value="KH_dom_type_1_sf"/>
</dbReference>
<feature type="domain" description="K Homology" evidence="3">
    <location>
        <begin position="19"/>
        <end position="102"/>
    </location>
</feature>
<keyword evidence="5" id="KW-1185">Reference proteome</keyword>
<evidence type="ECO:0000313" key="5">
    <source>
        <dbReference type="Proteomes" id="UP000250235"/>
    </source>
</evidence>
<dbReference type="AlphaFoldDB" id="A0A2Z7CF34"/>
<keyword evidence="2" id="KW-0694">RNA-binding</keyword>
<organism evidence="4 5">
    <name type="scientific">Dorcoceras hygrometricum</name>
    <dbReference type="NCBI Taxonomy" id="472368"/>
    <lineage>
        <taxon>Eukaryota</taxon>
        <taxon>Viridiplantae</taxon>
        <taxon>Streptophyta</taxon>
        <taxon>Embryophyta</taxon>
        <taxon>Tracheophyta</taxon>
        <taxon>Spermatophyta</taxon>
        <taxon>Magnoliopsida</taxon>
        <taxon>eudicotyledons</taxon>
        <taxon>Gunneridae</taxon>
        <taxon>Pentapetalae</taxon>
        <taxon>asterids</taxon>
        <taxon>lamiids</taxon>
        <taxon>Lamiales</taxon>
        <taxon>Gesneriaceae</taxon>
        <taxon>Didymocarpoideae</taxon>
        <taxon>Trichosporeae</taxon>
        <taxon>Loxocarpinae</taxon>
        <taxon>Dorcoceras</taxon>
    </lineage>
</organism>
<evidence type="ECO:0000259" key="3">
    <source>
        <dbReference type="SMART" id="SM00322"/>
    </source>
</evidence>
<protein>
    <submittedName>
        <fullName evidence="4">KH domain-containing protein</fullName>
    </submittedName>
</protein>
<dbReference type="GO" id="GO:0003723">
    <property type="term" value="F:RNA binding"/>
    <property type="evidence" value="ECO:0007669"/>
    <property type="project" value="UniProtKB-UniRule"/>
</dbReference>
<accession>A0A2Z7CF34</accession>
<dbReference type="InterPro" id="IPR004088">
    <property type="entry name" value="KH_dom_type_1"/>
</dbReference>
<reference evidence="4 5" key="1">
    <citation type="journal article" date="2015" name="Proc. Natl. Acad. Sci. U.S.A.">
        <title>The resurrection genome of Boea hygrometrica: A blueprint for survival of dehydration.</title>
        <authorList>
            <person name="Xiao L."/>
            <person name="Yang G."/>
            <person name="Zhang L."/>
            <person name="Yang X."/>
            <person name="Zhao S."/>
            <person name="Ji Z."/>
            <person name="Zhou Q."/>
            <person name="Hu M."/>
            <person name="Wang Y."/>
            <person name="Chen M."/>
            <person name="Xu Y."/>
            <person name="Jin H."/>
            <person name="Xiao X."/>
            <person name="Hu G."/>
            <person name="Bao F."/>
            <person name="Hu Y."/>
            <person name="Wan P."/>
            <person name="Li L."/>
            <person name="Deng X."/>
            <person name="Kuang T."/>
            <person name="Xiang C."/>
            <person name="Zhu J.K."/>
            <person name="Oliver M.J."/>
            <person name="He Y."/>
        </authorList>
    </citation>
    <scope>NUCLEOTIDE SEQUENCE [LARGE SCALE GENOMIC DNA]</scope>
    <source>
        <strain evidence="5">cv. XS01</strain>
    </source>
</reference>
<dbReference type="SMART" id="SM00322">
    <property type="entry name" value="KH"/>
    <property type="match status" value="2"/>
</dbReference>
<dbReference type="Proteomes" id="UP000250235">
    <property type="component" value="Unassembled WGS sequence"/>
</dbReference>
<dbReference type="InterPro" id="IPR004087">
    <property type="entry name" value="KH_dom"/>
</dbReference>
<name>A0A2Z7CF34_9LAMI</name>
<evidence type="ECO:0000256" key="2">
    <source>
        <dbReference type="PROSITE-ProRule" id="PRU00117"/>
    </source>
</evidence>
<proteinExistence type="predicted"/>
<dbReference type="PROSITE" id="PS50084">
    <property type="entry name" value="KH_TYPE_1"/>
    <property type="match status" value="2"/>
</dbReference>
<feature type="domain" description="K Homology" evidence="3">
    <location>
        <begin position="116"/>
        <end position="205"/>
    </location>
</feature>
<dbReference type="Pfam" id="PF00013">
    <property type="entry name" value="KH_1"/>
    <property type="match status" value="2"/>
</dbReference>
<dbReference type="SUPFAM" id="SSF54791">
    <property type="entry name" value="Eukaryotic type KH-domain (KH-domain type I)"/>
    <property type="match status" value="2"/>
</dbReference>
<keyword evidence="1" id="KW-0677">Repeat</keyword>
<dbReference type="EMBL" id="KQ996030">
    <property type="protein sequence ID" value="KZV45642.1"/>
    <property type="molecule type" value="Genomic_DNA"/>
</dbReference>
<dbReference type="PANTHER" id="PTHR10288">
    <property type="entry name" value="KH DOMAIN CONTAINING RNA BINDING PROTEIN"/>
    <property type="match status" value="1"/>
</dbReference>
<evidence type="ECO:0000313" key="4">
    <source>
        <dbReference type="EMBL" id="KZV45642.1"/>
    </source>
</evidence>
<sequence>MQIVTALYISLFTGVSGYGLVGYCIPLPARKIGSISGSGGEIVKQLRLDTRYKIRIGESVSGCEDRIVTIYSTSEETNVSDSIDGHVGPAQDALIKVHDRIVADGTAVDENLEEALLVTARLLVSSDQIGCIIRKGGQIVQNIRSESGAQSHILKDDHLPTCALSSDELVQRPLSGYLAIVLFLVEEPRSLEIMKQLEKLCDNGQCSPDILVGGVVIYGKSSWEKDTANISSALSCNILQ</sequence>
<gene>
    <name evidence="4" type="ORF">F511_02302</name>
</gene>
<dbReference type="Gene3D" id="3.30.310.210">
    <property type="match status" value="1"/>
</dbReference>
<evidence type="ECO:0000256" key="1">
    <source>
        <dbReference type="ARBA" id="ARBA00022737"/>
    </source>
</evidence>